<accession>A0A382PBP8</accession>
<feature type="non-terminal residue" evidence="2">
    <location>
        <position position="1"/>
    </location>
</feature>
<evidence type="ECO:0000313" key="2">
    <source>
        <dbReference type="EMBL" id="SVC70277.1"/>
    </source>
</evidence>
<feature type="region of interest" description="Disordered" evidence="1">
    <location>
        <begin position="188"/>
        <end position="219"/>
    </location>
</feature>
<feature type="non-terminal residue" evidence="2">
    <location>
        <position position="346"/>
    </location>
</feature>
<reference evidence="2" key="1">
    <citation type="submission" date="2018-05" db="EMBL/GenBank/DDBJ databases">
        <authorList>
            <person name="Lanie J.A."/>
            <person name="Ng W.-L."/>
            <person name="Kazmierczak K.M."/>
            <person name="Andrzejewski T.M."/>
            <person name="Davidsen T.M."/>
            <person name="Wayne K.J."/>
            <person name="Tettelin H."/>
            <person name="Glass J.I."/>
            <person name="Rusch D."/>
            <person name="Podicherti R."/>
            <person name="Tsui H.-C.T."/>
            <person name="Winkler M.E."/>
        </authorList>
    </citation>
    <scope>NUCLEOTIDE SEQUENCE</scope>
</reference>
<protein>
    <submittedName>
        <fullName evidence="2">Uncharacterized protein</fullName>
    </submittedName>
</protein>
<dbReference type="AlphaFoldDB" id="A0A382PBP8"/>
<evidence type="ECO:0000256" key="1">
    <source>
        <dbReference type="SAM" id="MobiDB-lite"/>
    </source>
</evidence>
<sequence>CGNPNGECFDSGCTFCDGTNDPEEFVDCGANSEGAIICETDEDNWQDSFGNGRWDLGEEYVDENENGKYDEELCDDCADCAGNVDGIALMETVDGDWQDFWGESASCCESGELDLCGVCDGPGEIYECGCEGLPIDDDPASPTYGNQACGCDDGEEMMDDCGSCGGSNYFMLVDVDFIPTGEYCDESDGWMDTIPPEEYEDDNDNGQWDEGEAYEDDNDNGQWDVVVVLESCVLVNEEDWNLTNYCDCADTEPNECGLCIAEDTGEYSNEDQECCEIYEDCAGVCYGGAVENPCGECYGGTLGDCSLSQWENETDCEIQENGECTVPIWDFDVDGEYSSADTLNTE</sequence>
<name>A0A382PBP8_9ZZZZ</name>
<gene>
    <name evidence="2" type="ORF">METZ01_LOCUS323131</name>
</gene>
<dbReference type="EMBL" id="UINC01105958">
    <property type="protein sequence ID" value="SVC70277.1"/>
    <property type="molecule type" value="Genomic_DNA"/>
</dbReference>
<proteinExistence type="predicted"/>
<organism evidence="2">
    <name type="scientific">marine metagenome</name>
    <dbReference type="NCBI Taxonomy" id="408172"/>
    <lineage>
        <taxon>unclassified sequences</taxon>
        <taxon>metagenomes</taxon>
        <taxon>ecological metagenomes</taxon>
    </lineage>
</organism>